<evidence type="ECO:0008006" key="4">
    <source>
        <dbReference type="Google" id="ProtNLM"/>
    </source>
</evidence>
<comment type="caution">
    <text evidence="2">The sequence shown here is derived from an EMBL/GenBank/DDBJ whole genome shotgun (WGS) entry which is preliminary data.</text>
</comment>
<feature type="region of interest" description="Disordered" evidence="1">
    <location>
        <begin position="36"/>
        <end position="79"/>
    </location>
</feature>
<evidence type="ECO:0000313" key="2">
    <source>
        <dbReference type="EMBL" id="GLB44898.1"/>
    </source>
</evidence>
<gene>
    <name evidence="2" type="ORF">LshimejAT787_1802350</name>
</gene>
<dbReference type="OrthoDB" id="5422613at2759"/>
<dbReference type="AlphaFoldDB" id="A0A9P3Q0H2"/>
<reference evidence="2" key="1">
    <citation type="submission" date="2022-07" db="EMBL/GenBank/DDBJ databases">
        <title>The genome of Lyophyllum shimeji provides insight into the initial evolution of ectomycorrhizal fungal genome.</title>
        <authorList>
            <person name="Kobayashi Y."/>
            <person name="Shibata T."/>
            <person name="Hirakawa H."/>
            <person name="Shigenobu S."/>
            <person name="Nishiyama T."/>
            <person name="Yamada A."/>
            <person name="Hasebe M."/>
            <person name="Kawaguchi M."/>
        </authorList>
    </citation>
    <scope>NUCLEOTIDE SEQUENCE</scope>
    <source>
        <strain evidence="2">AT787</strain>
    </source>
</reference>
<accession>A0A9P3Q0H2</accession>
<proteinExistence type="predicted"/>
<name>A0A9P3Q0H2_LYOSH</name>
<evidence type="ECO:0000256" key="1">
    <source>
        <dbReference type="SAM" id="MobiDB-lite"/>
    </source>
</evidence>
<protein>
    <recommendedName>
        <fullName evidence="4">C2H2-type domain-containing protein</fullName>
    </recommendedName>
</protein>
<sequence length="249" mass="27884">MLPIAASTDAFWDYAVDVSWRRKCCIMEATKPEVIDLTGLSDSSEEEEDDEDESGDEEHTESSSSRDEDDDIEVPVDGTSRASLHEAIARVSEQRLRQIVAQLVDTFPAVEGALTRELVTLKRKPYDVVPRWETCSNCDEEFDMSTRREEEECMFHPGELEQKIAARILKTLLGPAAKETGGAKGACEGYIGHCPGKSGGCENAILNCSTYPYLHNLHSNNARYVPYLMSYCLPRPIHMFRSDRARDLG</sequence>
<evidence type="ECO:0000313" key="3">
    <source>
        <dbReference type="Proteomes" id="UP001063166"/>
    </source>
</evidence>
<feature type="compositionally biased region" description="Acidic residues" evidence="1">
    <location>
        <begin position="43"/>
        <end position="59"/>
    </location>
</feature>
<keyword evidence="3" id="KW-1185">Reference proteome</keyword>
<organism evidence="2 3">
    <name type="scientific">Lyophyllum shimeji</name>
    <name type="common">Hon-shimeji</name>
    <name type="synonym">Tricholoma shimeji</name>
    <dbReference type="NCBI Taxonomy" id="47721"/>
    <lineage>
        <taxon>Eukaryota</taxon>
        <taxon>Fungi</taxon>
        <taxon>Dikarya</taxon>
        <taxon>Basidiomycota</taxon>
        <taxon>Agaricomycotina</taxon>
        <taxon>Agaricomycetes</taxon>
        <taxon>Agaricomycetidae</taxon>
        <taxon>Agaricales</taxon>
        <taxon>Tricholomatineae</taxon>
        <taxon>Lyophyllaceae</taxon>
        <taxon>Lyophyllum</taxon>
    </lineage>
</organism>
<dbReference type="EMBL" id="BRPK01000018">
    <property type="protein sequence ID" value="GLB44898.1"/>
    <property type="molecule type" value="Genomic_DNA"/>
</dbReference>
<dbReference type="Proteomes" id="UP001063166">
    <property type="component" value="Unassembled WGS sequence"/>
</dbReference>